<reference evidence="1" key="1">
    <citation type="submission" date="2020-03" db="EMBL/GenBank/DDBJ databases">
        <title>Long-read based genome assembly of a Labrador retriever dog.</title>
        <authorList>
            <person name="Eory L."/>
            <person name="Zhang W."/>
            <person name="Schoenebeck J."/>
        </authorList>
    </citation>
    <scope>NUCLEOTIDE SEQUENCE [LARGE SCALE GENOMIC DNA]</scope>
    <source>
        <strain evidence="1">Labrador retriever</strain>
    </source>
</reference>
<dbReference type="AlphaFoldDB" id="A0A8I3RW79"/>
<organism evidence="1 2">
    <name type="scientific">Canis lupus familiaris</name>
    <name type="common">Dog</name>
    <name type="synonym">Canis familiaris</name>
    <dbReference type="NCBI Taxonomy" id="9615"/>
    <lineage>
        <taxon>Eukaryota</taxon>
        <taxon>Metazoa</taxon>
        <taxon>Chordata</taxon>
        <taxon>Craniata</taxon>
        <taxon>Vertebrata</taxon>
        <taxon>Euteleostomi</taxon>
        <taxon>Mammalia</taxon>
        <taxon>Eutheria</taxon>
        <taxon>Laurasiatheria</taxon>
        <taxon>Carnivora</taxon>
        <taxon>Caniformia</taxon>
        <taxon>Canidae</taxon>
        <taxon>Canis</taxon>
    </lineage>
</organism>
<sequence length="137" mass="16008">MNSKMGERRIVREALNTHTLARNHINSGSITRFQELGTIFQLLSRMMIYLLLQPGKLASNGCMTIHHWCISSTYLVWMVQDNHLSHEASCFHWWIIFAITSHTAMMNIFDRYILDTEAHIVPRKSLTQSFMVHFNTL</sequence>
<keyword evidence="2" id="KW-1185">Reference proteome</keyword>
<proteinExistence type="predicted"/>
<dbReference type="OrthoDB" id="10062605at2759"/>
<protein>
    <submittedName>
        <fullName evidence="1">Uncharacterized protein</fullName>
    </submittedName>
</protein>
<evidence type="ECO:0000313" key="1">
    <source>
        <dbReference type="Ensembl" id="ENSCAFP00845011827.1"/>
    </source>
</evidence>
<name>A0A8I3RW79_CANLF</name>
<reference evidence="1" key="3">
    <citation type="submission" date="2025-09" db="UniProtKB">
        <authorList>
            <consortium name="Ensembl"/>
        </authorList>
    </citation>
    <scope>IDENTIFICATION</scope>
    <source>
        <strain evidence="1">Boxer</strain>
    </source>
</reference>
<evidence type="ECO:0000313" key="2">
    <source>
        <dbReference type="Proteomes" id="UP000805418"/>
    </source>
</evidence>
<dbReference type="Proteomes" id="UP000805418">
    <property type="component" value="Chromosome 21"/>
</dbReference>
<dbReference type="Ensembl" id="ENSCAFT00845015232.1">
    <property type="protein sequence ID" value="ENSCAFP00845011827.1"/>
    <property type="gene ID" value="ENSCAFG00845008664.1"/>
</dbReference>
<accession>A0A8I3RW79</accession>
<dbReference type="GeneTree" id="ENSGT00940000171801"/>
<reference evidence="1" key="2">
    <citation type="submission" date="2025-08" db="UniProtKB">
        <authorList>
            <consortium name="Ensembl"/>
        </authorList>
    </citation>
    <scope>IDENTIFICATION</scope>
    <source>
        <strain evidence="1">Boxer</strain>
    </source>
</reference>